<proteinExistence type="predicted"/>
<keyword evidence="2" id="KW-1185">Reference proteome</keyword>
<name>A0ABY7EA10_MYAAR</name>
<reference evidence="1" key="1">
    <citation type="submission" date="2022-11" db="EMBL/GenBank/DDBJ databases">
        <title>Centuries of genome instability and evolution in soft-shell clam transmissible cancer (bioRxiv).</title>
        <authorList>
            <person name="Hart S.F.M."/>
            <person name="Yonemitsu M.A."/>
            <person name="Giersch R.M."/>
            <person name="Beal B.F."/>
            <person name="Arriagada G."/>
            <person name="Davis B.W."/>
            <person name="Ostrander E.A."/>
            <person name="Goff S.P."/>
            <person name="Metzger M.J."/>
        </authorList>
    </citation>
    <scope>NUCLEOTIDE SEQUENCE</scope>
    <source>
        <strain evidence="1">MELC-2E11</strain>
        <tissue evidence="1">Siphon/mantle</tissue>
    </source>
</reference>
<protein>
    <submittedName>
        <fullName evidence="1">Uncharacterized protein</fullName>
    </submittedName>
</protein>
<evidence type="ECO:0000313" key="1">
    <source>
        <dbReference type="EMBL" id="WAR06877.1"/>
    </source>
</evidence>
<dbReference type="Proteomes" id="UP001164746">
    <property type="component" value="Chromosome 6"/>
</dbReference>
<sequence>MLLAAVALYLVKKKRKNNNGSAQLTQDIELQTIIGSSNGSCVGGETSEEYPHEHQHLLGSRSDLTTANATGAIVWSDNDPMAFPRQASTPSVMTNAVLDTITLTENSRVAGVPGLPPVSEDNEEGSHTTNCTVKVKNFKRVIIDRNDLLDCDVTIRTRETRV</sequence>
<gene>
    <name evidence="1" type="ORF">MAR_016835</name>
</gene>
<evidence type="ECO:0000313" key="2">
    <source>
        <dbReference type="Proteomes" id="UP001164746"/>
    </source>
</evidence>
<dbReference type="EMBL" id="CP111017">
    <property type="protein sequence ID" value="WAR06877.1"/>
    <property type="molecule type" value="Genomic_DNA"/>
</dbReference>
<accession>A0ABY7EA10</accession>
<organism evidence="1 2">
    <name type="scientific">Mya arenaria</name>
    <name type="common">Soft-shell clam</name>
    <dbReference type="NCBI Taxonomy" id="6604"/>
    <lineage>
        <taxon>Eukaryota</taxon>
        <taxon>Metazoa</taxon>
        <taxon>Spiralia</taxon>
        <taxon>Lophotrochozoa</taxon>
        <taxon>Mollusca</taxon>
        <taxon>Bivalvia</taxon>
        <taxon>Autobranchia</taxon>
        <taxon>Heteroconchia</taxon>
        <taxon>Euheterodonta</taxon>
        <taxon>Imparidentia</taxon>
        <taxon>Neoheterodontei</taxon>
        <taxon>Myida</taxon>
        <taxon>Myoidea</taxon>
        <taxon>Myidae</taxon>
        <taxon>Mya</taxon>
    </lineage>
</organism>